<dbReference type="PANTHER" id="PTHR23514:SF13">
    <property type="entry name" value="INNER MEMBRANE PROTEIN YBJJ"/>
    <property type="match status" value="1"/>
</dbReference>
<feature type="transmembrane region" description="Helical" evidence="5">
    <location>
        <begin position="292"/>
        <end position="311"/>
    </location>
</feature>
<dbReference type="PANTHER" id="PTHR23514">
    <property type="entry name" value="BYPASS OF STOP CODON PROTEIN 6"/>
    <property type="match status" value="1"/>
</dbReference>
<evidence type="ECO:0000256" key="2">
    <source>
        <dbReference type="ARBA" id="ARBA00022692"/>
    </source>
</evidence>
<evidence type="ECO:0000313" key="8">
    <source>
        <dbReference type="Proteomes" id="UP000476332"/>
    </source>
</evidence>
<evidence type="ECO:0000256" key="1">
    <source>
        <dbReference type="ARBA" id="ARBA00004141"/>
    </source>
</evidence>
<keyword evidence="2 5" id="KW-0812">Transmembrane</keyword>
<feature type="transmembrane region" description="Helical" evidence="5">
    <location>
        <begin position="317"/>
        <end position="337"/>
    </location>
</feature>
<dbReference type="CDD" id="cd17393">
    <property type="entry name" value="MFS_MosC_like"/>
    <property type="match status" value="1"/>
</dbReference>
<comment type="caution">
    <text evidence="7">The sequence shown here is derived from an EMBL/GenBank/DDBJ whole genome shotgun (WGS) entry which is preliminary data.</text>
</comment>
<dbReference type="InterPro" id="IPR051788">
    <property type="entry name" value="MFS_Transporter"/>
</dbReference>
<reference evidence="7 8" key="1">
    <citation type="submission" date="2020-01" db="EMBL/GenBank/DDBJ databases">
        <title>Genomes of bacteria type strains.</title>
        <authorList>
            <person name="Chen J."/>
            <person name="Zhu S."/>
            <person name="Chen J."/>
        </authorList>
    </citation>
    <scope>NUCLEOTIDE SEQUENCE [LARGE SCALE GENOMIC DNA]</scope>
    <source>
        <strain evidence="7 8">KCTC 52919</strain>
    </source>
</reference>
<dbReference type="GO" id="GO:0022857">
    <property type="term" value="F:transmembrane transporter activity"/>
    <property type="evidence" value="ECO:0007669"/>
    <property type="project" value="InterPro"/>
</dbReference>
<feature type="transmembrane region" description="Helical" evidence="5">
    <location>
        <begin position="173"/>
        <end position="189"/>
    </location>
</feature>
<dbReference type="EMBL" id="JAAAMJ010000007">
    <property type="protein sequence ID" value="NDV87350.1"/>
    <property type="molecule type" value="Genomic_DNA"/>
</dbReference>
<gene>
    <name evidence="7" type="ORF">GTW51_11625</name>
</gene>
<dbReference type="AlphaFoldDB" id="A0A6L9MIS2"/>
<evidence type="ECO:0000256" key="5">
    <source>
        <dbReference type="SAM" id="Phobius"/>
    </source>
</evidence>
<dbReference type="InterPro" id="IPR036259">
    <property type="entry name" value="MFS_trans_sf"/>
</dbReference>
<evidence type="ECO:0000256" key="4">
    <source>
        <dbReference type="ARBA" id="ARBA00023136"/>
    </source>
</evidence>
<accession>A0A6L9MIS2</accession>
<comment type="subcellular location">
    <subcellularLocation>
        <location evidence="1">Membrane</location>
        <topology evidence="1">Multi-pass membrane protein</topology>
    </subcellularLocation>
</comment>
<feature type="transmembrane region" description="Helical" evidence="5">
    <location>
        <begin position="21"/>
        <end position="39"/>
    </location>
</feature>
<dbReference type="Gene3D" id="1.20.1250.20">
    <property type="entry name" value="MFS general substrate transporter like domains"/>
    <property type="match status" value="2"/>
</dbReference>
<feature type="transmembrane region" description="Helical" evidence="5">
    <location>
        <begin position="349"/>
        <end position="373"/>
    </location>
</feature>
<dbReference type="Pfam" id="PF07690">
    <property type="entry name" value="MFS_1"/>
    <property type="match status" value="2"/>
</dbReference>
<dbReference type="GO" id="GO:0016020">
    <property type="term" value="C:membrane"/>
    <property type="evidence" value="ECO:0007669"/>
    <property type="project" value="UniProtKB-SubCell"/>
</dbReference>
<feature type="domain" description="Major facilitator superfamily (MFS) profile" evidence="6">
    <location>
        <begin position="20"/>
        <end position="405"/>
    </location>
</feature>
<name>A0A6L9MIS2_9HYPH</name>
<sequence>MTAGEQPATRRRAGISAPGPRLAVSIAFLVNGFVLGSWAPQVPVLAARLGYSESALGLLILVFGLGALTAMPLIGVVISKSGSKRPTLATQLLLAAALAFLAFAPSTAFAVPAAFFFGMTLGGMDVAMNANAISVEKTRAKAIMSSCHGFWSLGGFAGAAAGGPLIAALGAQGHGLFVGAVTLALLWPVDRFGLDDRALPIASTGVPTSGFAGFAEAARRDRTALLKALAIGVFTLFAFFPEGVAIDWSALFLRQDLGVDVAASGLAFAAFSAAMALFRFVGDPLRDRFGSVRTLVVSLFTASSGLCLIALSGELVWVLAGFAVMGMGLANVVPVAFSAAGNLPGLKPGVGISIATTLGYSGALFAPSAVGFAAERFGFSTVFLTLAALLGVLLVMTPLVRNADRVRPEQPAGHADHLAL</sequence>
<feature type="transmembrane region" description="Helical" evidence="5">
    <location>
        <begin position="261"/>
        <end position="280"/>
    </location>
</feature>
<dbReference type="SUPFAM" id="SSF103473">
    <property type="entry name" value="MFS general substrate transporter"/>
    <property type="match status" value="1"/>
</dbReference>
<evidence type="ECO:0000259" key="6">
    <source>
        <dbReference type="PROSITE" id="PS50850"/>
    </source>
</evidence>
<dbReference type="InterPro" id="IPR011701">
    <property type="entry name" value="MFS"/>
</dbReference>
<feature type="transmembrane region" description="Helical" evidence="5">
    <location>
        <begin position="224"/>
        <end position="241"/>
    </location>
</feature>
<keyword evidence="4 5" id="KW-0472">Membrane</keyword>
<dbReference type="InterPro" id="IPR020846">
    <property type="entry name" value="MFS_dom"/>
</dbReference>
<evidence type="ECO:0000313" key="7">
    <source>
        <dbReference type="EMBL" id="NDV87350.1"/>
    </source>
</evidence>
<feature type="transmembrane region" description="Helical" evidence="5">
    <location>
        <begin position="86"/>
        <end position="103"/>
    </location>
</feature>
<keyword evidence="8" id="KW-1185">Reference proteome</keyword>
<protein>
    <submittedName>
        <fullName evidence="7">MFS transporter</fullName>
    </submittedName>
</protein>
<keyword evidence="3 5" id="KW-1133">Transmembrane helix</keyword>
<feature type="transmembrane region" description="Helical" evidence="5">
    <location>
        <begin position="59"/>
        <end position="79"/>
    </location>
</feature>
<dbReference type="Proteomes" id="UP000476332">
    <property type="component" value="Unassembled WGS sequence"/>
</dbReference>
<feature type="transmembrane region" description="Helical" evidence="5">
    <location>
        <begin position="379"/>
        <end position="400"/>
    </location>
</feature>
<dbReference type="PROSITE" id="PS50850">
    <property type="entry name" value="MFS"/>
    <property type="match status" value="1"/>
</dbReference>
<organism evidence="7 8">
    <name type="scientific">Aurantimonas aggregata</name>
    <dbReference type="NCBI Taxonomy" id="2047720"/>
    <lineage>
        <taxon>Bacteria</taxon>
        <taxon>Pseudomonadati</taxon>
        <taxon>Pseudomonadota</taxon>
        <taxon>Alphaproteobacteria</taxon>
        <taxon>Hyphomicrobiales</taxon>
        <taxon>Aurantimonadaceae</taxon>
        <taxon>Aurantimonas</taxon>
    </lineage>
</organism>
<proteinExistence type="predicted"/>
<evidence type="ECO:0000256" key="3">
    <source>
        <dbReference type="ARBA" id="ARBA00022989"/>
    </source>
</evidence>
<dbReference type="RefSeq" id="WP_163044090.1">
    <property type="nucleotide sequence ID" value="NZ_JAAAMJ010000007.1"/>
</dbReference>